<gene>
    <name evidence="5" type="ORF">KS407_22500</name>
</gene>
<dbReference type="PANTHER" id="PTHR30258:SF2">
    <property type="entry name" value="COMG OPERON PROTEIN 1"/>
    <property type="match status" value="1"/>
</dbReference>
<evidence type="ECO:0000256" key="1">
    <source>
        <dbReference type="ARBA" id="ARBA00006611"/>
    </source>
</evidence>
<comment type="similarity">
    <text evidence="1">Belongs to the GSP E family.</text>
</comment>
<dbReference type="InterPro" id="IPR047667">
    <property type="entry name" value="ATPase_ComGA"/>
</dbReference>
<sequence>MDVEKKLKDILHRAVNFRASDIHFVPMEKKGSIRFRVDGQLLEMESLTNHSILKIIGHLKFISGMDVGERRKPQNSSFEIPLVNRKYAIRLSTFPSSFHETLVIRIFPYDNHQTLEQLALFPKQSQRLLDIMKMPHGLIVICGPTGSGKTTTIYSLLQNSFHMMKRNIITIEDPIEQKHEQFLQMEINERAGLTYAYGLKSLLRHDPDVIMIGEIRDHETAQLAVRSAMTGHLVLSTLHSSSTVGAVKRLQELGIKSVDIEETVRAVVAQQLVDITCPYCGDSCQHHCRKYRDRRRGAIYEILTGTQLKSVINSLKTGAPITAKVVTLSRVMAKGIILGYLTSGDKGGVDLK</sequence>
<dbReference type="InterPro" id="IPR003593">
    <property type="entry name" value="AAA+_ATPase"/>
</dbReference>
<evidence type="ECO:0000313" key="5">
    <source>
        <dbReference type="EMBL" id="MBU9724198.1"/>
    </source>
</evidence>
<dbReference type="NCBIfam" id="NF041000">
    <property type="entry name" value="ATPase_ComGA"/>
    <property type="match status" value="1"/>
</dbReference>
<accession>A0ABS6K023</accession>
<evidence type="ECO:0000256" key="3">
    <source>
        <dbReference type="ARBA" id="ARBA00022840"/>
    </source>
</evidence>
<proteinExistence type="inferred from homology"/>
<dbReference type="Gene3D" id="3.30.450.90">
    <property type="match status" value="1"/>
</dbReference>
<dbReference type="RefSeq" id="WP_088074862.1">
    <property type="nucleotide sequence ID" value="NZ_JAHQCR010000088.1"/>
</dbReference>
<dbReference type="Pfam" id="PF00437">
    <property type="entry name" value="T2SSE"/>
    <property type="match status" value="1"/>
</dbReference>
<dbReference type="Gene3D" id="3.40.50.300">
    <property type="entry name" value="P-loop containing nucleotide triphosphate hydrolases"/>
    <property type="match status" value="1"/>
</dbReference>
<evidence type="ECO:0000313" key="6">
    <source>
        <dbReference type="Proteomes" id="UP000790580"/>
    </source>
</evidence>
<dbReference type="PROSITE" id="PS00662">
    <property type="entry name" value="T2SP_E"/>
    <property type="match status" value="1"/>
</dbReference>
<dbReference type="CDD" id="cd01129">
    <property type="entry name" value="PulE-GspE-like"/>
    <property type="match status" value="1"/>
</dbReference>
<keyword evidence="2" id="KW-0547">Nucleotide-binding</keyword>
<reference evidence="5 6" key="1">
    <citation type="submission" date="2021-06" db="EMBL/GenBank/DDBJ databases">
        <title>Bacillus sp. RD4P76, an endophyte from a halophyte.</title>
        <authorList>
            <person name="Sun J.-Q."/>
        </authorList>
    </citation>
    <scope>NUCLEOTIDE SEQUENCE [LARGE SCALE GENOMIC DNA]</scope>
    <source>
        <strain evidence="5 6">JCM 17098</strain>
    </source>
</reference>
<organism evidence="5 6">
    <name type="scientific">Evansella alkalicola</name>
    <dbReference type="NCBI Taxonomy" id="745819"/>
    <lineage>
        <taxon>Bacteria</taxon>
        <taxon>Bacillati</taxon>
        <taxon>Bacillota</taxon>
        <taxon>Bacilli</taxon>
        <taxon>Bacillales</taxon>
        <taxon>Bacillaceae</taxon>
        <taxon>Evansella</taxon>
    </lineage>
</organism>
<feature type="domain" description="Bacterial type II secretion system protein E" evidence="4">
    <location>
        <begin position="203"/>
        <end position="217"/>
    </location>
</feature>
<comment type="caution">
    <text evidence="5">The sequence shown here is derived from an EMBL/GenBank/DDBJ whole genome shotgun (WGS) entry which is preliminary data.</text>
</comment>
<dbReference type="InterPro" id="IPR001482">
    <property type="entry name" value="T2SS/T4SS_dom"/>
</dbReference>
<name>A0ABS6K023_9BACI</name>
<dbReference type="SMART" id="SM00382">
    <property type="entry name" value="AAA"/>
    <property type="match status" value="1"/>
</dbReference>
<evidence type="ECO:0000259" key="4">
    <source>
        <dbReference type="PROSITE" id="PS00662"/>
    </source>
</evidence>
<protein>
    <submittedName>
        <fullName evidence="5">GspE/PulE family protein</fullName>
    </submittedName>
</protein>
<keyword evidence="6" id="KW-1185">Reference proteome</keyword>
<keyword evidence="3" id="KW-0067">ATP-binding</keyword>
<evidence type="ECO:0000256" key="2">
    <source>
        <dbReference type="ARBA" id="ARBA00022741"/>
    </source>
</evidence>
<dbReference type="InterPro" id="IPR027417">
    <property type="entry name" value="P-loop_NTPase"/>
</dbReference>
<dbReference type="Proteomes" id="UP000790580">
    <property type="component" value="Unassembled WGS sequence"/>
</dbReference>
<dbReference type="EMBL" id="JAHQCR010000088">
    <property type="protein sequence ID" value="MBU9724198.1"/>
    <property type="molecule type" value="Genomic_DNA"/>
</dbReference>
<dbReference type="PANTHER" id="PTHR30258">
    <property type="entry name" value="TYPE II SECRETION SYSTEM PROTEIN GSPE-RELATED"/>
    <property type="match status" value="1"/>
</dbReference>
<dbReference type="SUPFAM" id="SSF52540">
    <property type="entry name" value="P-loop containing nucleoside triphosphate hydrolases"/>
    <property type="match status" value="1"/>
</dbReference>